<dbReference type="EMBL" id="DTBJ01000013">
    <property type="protein sequence ID" value="HGM58213.1"/>
    <property type="molecule type" value="Genomic_DNA"/>
</dbReference>
<keyword evidence="3" id="KW-0472">Membrane</keyword>
<comment type="similarity">
    <text evidence="2">Belongs to the eukaryotic/archaeal RNase P protein component 2 family.</text>
</comment>
<feature type="transmembrane region" description="Helical" evidence="3">
    <location>
        <begin position="6"/>
        <end position="27"/>
    </location>
</feature>
<name>A0A7C4D9F8_STAMA</name>
<keyword evidence="2" id="KW-0540">Nuclease</keyword>
<dbReference type="GO" id="GO:0005737">
    <property type="term" value="C:cytoplasm"/>
    <property type="evidence" value="ECO:0007669"/>
    <property type="project" value="UniProtKB-SubCell"/>
</dbReference>
<keyword evidence="3" id="KW-1133">Transmembrane helix</keyword>
<evidence type="ECO:0000313" key="4">
    <source>
        <dbReference type="EMBL" id="HGM58213.1"/>
    </source>
</evidence>
<keyword evidence="2" id="KW-0963">Cytoplasm</keyword>
<dbReference type="EC" id="3.1.26.5" evidence="2"/>
<accession>A0A7C4D9F8</accession>
<dbReference type="GO" id="GO:0030677">
    <property type="term" value="C:ribonuclease P complex"/>
    <property type="evidence" value="ECO:0007669"/>
    <property type="project" value="UniProtKB-UniRule"/>
</dbReference>
<dbReference type="InterPro" id="IPR038085">
    <property type="entry name" value="Rnp2-like_sf"/>
</dbReference>
<comment type="subcellular location">
    <subcellularLocation>
        <location evidence="2">Cytoplasm</location>
    </subcellularLocation>
</comment>
<dbReference type="Gene3D" id="3.30.70.3250">
    <property type="entry name" value="Ribonuclease P, Pop5 subunit"/>
    <property type="match status" value="1"/>
</dbReference>
<dbReference type="PANTHER" id="PTHR15441:SF2">
    <property type="entry name" value="RIBONUCLEASE P_MRP PROTEIN SUBUNIT POP5"/>
    <property type="match status" value="1"/>
</dbReference>
<evidence type="ECO:0000256" key="1">
    <source>
        <dbReference type="ARBA" id="ARBA00022694"/>
    </source>
</evidence>
<comment type="caution">
    <text evidence="4">The sequence shown here is derived from an EMBL/GenBank/DDBJ whole genome shotgun (WGS) entry which is preliminary data.</text>
</comment>
<keyword evidence="3" id="KW-0812">Transmembrane</keyword>
<dbReference type="GO" id="GO:0004526">
    <property type="term" value="F:ribonuclease P activity"/>
    <property type="evidence" value="ECO:0007669"/>
    <property type="project" value="UniProtKB-UniRule"/>
</dbReference>
<protein>
    <recommendedName>
        <fullName evidence="2">Ribonuclease P protein component 2</fullName>
        <shortName evidence="2">RNase P component 2</shortName>
        <ecNumber evidence="2">3.1.26.5</ecNumber>
    </recommendedName>
    <alternativeName>
        <fullName evidence="2">Pop5</fullName>
    </alternativeName>
</protein>
<reference evidence="4" key="1">
    <citation type="journal article" date="2020" name="mSystems">
        <title>Genome- and Community-Level Interaction Insights into Carbon Utilization and Element Cycling Functions of Hydrothermarchaeota in Hydrothermal Sediment.</title>
        <authorList>
            <person name="Zhou Z."/>
            <person name="Liu Y."/>
            <person name="Xu W."/>
            <person name="Pan J."/>
            <person name="Luo Z.H."/>
            <person name="Li M."/>
        </authorList>
    </citation>
    <scope>NUCLEOTIDE SEQUENCE [LARGE SCALE GENOMIC DNA]</scope>
    <source>
        <strain evidence="4">SpSt-642</strain>
    </source>
</reference>
<comment type="function">
    <text evidence="2">Part of ribonuclease P, a protein complex that generates mature tRNA molecules by cleaving their 5'-ends.</text>
</comment>
<keyword evidence="1 2" id="KW-0819">tRNA processing</keyword>
<keyword evidence="2" id="KW-0378">Hydrolase</keyword>
<dbReference type="Pfam" id="PF01900">
    <property type="entry name" value="RNase_P_Rpp14"/>
    <property type="match status" value="1"/>
</dbReference>
<evidence type="ECO:0000256" key="2">
    <source>
        <dbReference type="HAMAP-Rule" id="MF_00755"/>
    </source>
</evidence>
<organism evidence="4">
    <name type="scientific">Staphylothermus marinus</name>
    <dbReference type="NCBI Taxonomy" id="2280"/>
    <lineage>
        <taxon>Archaea</taxon>
        <taxon>Thermoproteota</taxon>
        <taxon>Thermoprotei</taxon>
        <taxon>Desulfurococcales</taxon>
        <taxon>Desulfurococcaceae</taxon>
        <taxon>Staphylothermus</taxon>
    </lineage>
</organism>
<dbReference type="GO" id="GO:0001682">
    <property type="term" value="P:tRNA 5'-leader removal"/>
    <property type="evidence" value="ECO:0007669"/>
    <property type="project" value="UniProtKB-UniRule"/>
</dbReference>
<proteinExistence type="inferred from homology"/>
<sequence>MNETITYILLSLLIVLTILYLILYLKLRSKLSLLNRIVRGIIIKESSSEKINKIRKRYIVFSIISNSSFNKQLLEKTIRDSYRKYFGEISLIQADPQLIYFDYSLQRGIIRTTNLHKNSVVITLSLIREINSSKCLIIPLKTTGTIKKARRILYKLHRDVAKT</sequence>
<dbReference type="PANTHER" id="PTHR15441">
    <property type="entry name" value="RIBONUCLEASE P PROTEIN SUBUNIT P14"/>
    <property type="match status" value="1"/>
</dbReference>
<dbReference type="InterPro" id="IPR002759">
    <property type="entry name" value="Pop5/Rpp14/Rnp2-like"/>
</dbReference>
<comment type="subunit">
    <text evidence="2">Consists of a catalytic RNA component and at least 4-5 protein subunits.</text>
</comment>
<gene>
    <name evidence="2" type="primary">rnp2</name>
    <name evidence="4" type="ORF">ENU14_01290</name>
</gene>
<comment type="catalytic activity">
    <reaction evidence="2">
        <text>Endonucleolytic cleavage of RNA, removing 5'-extranucleotides from tRNA precursor.</text>
        <dbReference type="EC" id="3.1.26.5"/>
    </reaction>
</comment>
<dbReference type="SUPFAM" id="SSF160350">
    <property type="entry name" value="Rnp2-like"/>
    <property type="match status" value="1"/>
</dbReference>
<dbReference type="AlphaFoldDB" id="A0A7C4D9F8"/>
<keyword evidence="2" id="KW-0255">Endonuclease</keyword>
<dbReference type="HAMAP" id="MF_00755">
    <property type="entry name" value="RNase_P_2"/>
    <property type="match status" value="1"/>
</dbReference>
<evidence type="ECO:0000256" key="3">
    <source>
        <dbReference type="SAM" id="Phobius"/>
    </source>
</evidence>